<gene>
    <name evidence="1" type="ORF">CVT25_009104</name>
</gene>
<dbReference type="AlphaFoldDB" id="A0A409VNG8"/>
<name>A0A409VNG8_PSICY</name>
<organism evidence="1 2">
    <name type="scientific">Psilocybe cyanescens</name>
    <dbReference type="NCBI Taxonomy" id="93625"/>
    <lineage>
        <taxon>Eukaryota</taxon>
        <taxon>Fungi</taxon>
        <taxon>Dikarya</taxon>
        <taxon>Basidiomycota</taxon>
        <taxon>Agaricomycotina</taxon>
        <taxon>Agaricomycetes</taxon>
        <taxon>Agaricomycetidae</taxon>
        <taxon>Agaricales</taxon>
        <taxon>Agaricineae</taxon>
        <taxon>Strophariaceae</taxon>
        <taxon>Psilocybe</taxon>
    </lineage>
</organism>
<evidence type="ECO:0000313" key="2">
    <source>
        <dbReference type="Proteomes" id="UP000283269"/>
    </source>
</evidence>
<keyword evidence="2" id="KW-1185">Reference proteome</keyword>
<dbReference type="EMBL" id="NHYD01003969">
    <property type="protein sequence ID" value="PPQ67800.1"/>
    <property type="molecule type" value="Genomic_DNA"/>
</dbReference>
<protein>
    <submittedName>
        <fullName evidence="1">Uncharacterized protein</fullName>
    </submittedName>
</protein>
<dbReference type="OrthoDB" id="3045590at2759"/>
<reference evidence="1 2" key="1">
    <citation type="journal article" date="2018" name="Evol. Lett.">
        <title>Horizontal gene cluster transfer increased hallucinogenic mushroom diversity.</title>
        <authorList>
            <person name="Reynolds H.T."/>
            <person name="Vijayakumar V."/>
            <person name="Gluck-Thaler E."/>
            <person name="Korotkin H.B."/>
            <person name="Matheny P.B."/>
            <person name="Slot J.C."/>
        </authorList>
    </citation>
    <scope>NUCLEOTIDE SEQUENCE [LARGE SCALE GENOMIC DNA]</scope>
    <source>
        <strain evidence="1 2">2631</strain>
    </source>
</reference>
<accession>A0A409VNG8</accession>
<dbReference type="InParanoid" id="A0A409VNG8"/>
<sequence>MVDLWITTVVGYGDWNLSFNSMERITGPKKLWKRQGNPPWTWDVMFMPSPELEIIRLQVRENEVLYLRMLTDSVRRPSILAGTASTLREFSIEKVPQGWFSPQAPWLSQLHSLVLSTPSALNATDVLVAQTRTLTLEHLDLRNILPRIKEQLALVSFPRLRVLNISKAFTT</sequence>
<dbReference type="Proteomes" id="UP000283269">
    <property type="component" value="Unassembled WGS sequence"/>
</dbReference>
<comment type="caution">
    <text evidence="1">The sequence shown here is derived from an EMBL/GenBank/DDBJ whole genome shotgun (WGS) entry which is preliminary data.</text>
</comment>
<evidence type="ECO:0000313" key="1">
    <source>
        <dbReference type="EMBL" id="PPQ67800.1"/>
    </source>
</evidence>
<proteinExistence type="predicted"/>